<dbReference type="Pfam" id="PF00501">
    <property type="entry name" value="AMP-binding"/>
    <property type="match status" value="1"/>
</dbReference>
<proteinExistence type="predicted"/>
<dbReference type="InterPro" id="IPR042099">
    <property type="entry name" value="ANL_N_sf"/>
</dbReference>
<protein>
    <submittedName>
        <fullName evidence="2">Putative nonribosomal peptide synthetase</fullName>
    </submittedName>
</protein>
<organism evidence="2">
    <name type="scientific">Gluconacetobacter diazotrophicus (strain ATCC 49037 / DSM 5601 / CCUG 37298 / CIP 103539 / LMG 7603 / PAl5)</name>
    <dbReference type="NCBI Taxonomy" id="272568"/>
    <lineage>
        <taxon>Bacteria</taxon>
        <taxon>Pseudomonadati</taxon>
        <taxon>Pseudomonadota</taxon>
        <taxon>Alphaproteobacteria</taxon>
        <taxon>Acetobacterales</taxon>
        <taxon>Acetobacteraceae</taxon>
        <taxon>Gluconacetobacter</taxon>
    </lineage>
</organism>
<dbReference type="GO" id="GO:0044550">
    <property type="term" value="P:secondary metabolite biosynthetic process"/>
    <property type="evidence" value="ECO:0007669"/>
    <property type="project" value="TreeGrafter"/>
</dbReference>
<dbReference type="AlphaFoldDB" id="A9QA13"/>
<dbReference type="PANTHER" id="PTHR45527">
    <property type="entry name" value="NONRIBOSOMAL PEPTIDE SYNTHETASE"/>
    <property type="match status" value="1"/>
</dbReference>
<evidence type="ECO:0000259" key="1">
    <source>
        <dbReference type="Pfam" id="PF00501"/>
    </source>
</evidence>
<dbReference type="GO" id="GO:0031177">
    <property type="term" value="F:phosphopantetheine binding"/>
    <property type="evidence" value="ECO:0007669"/>
    <property type="project" value="TreeGrafter"/>
</dbReference>
<reference evidence="2" key="1">
    <citation type="submission" date="2007-06" db="EMBL/GenBank/DDBJ databases">
        <authorList>
            <person name="Rouws L.F.M."/>
            <person name="Simoes-Araujo J.L."/>
            <person name="Hemerly A.S."/>
            <person name="Baldani J.I."/>
        </authorList>
    </citation>
    <scope>NUCLEOTIDE SEQUENCE</scope>
    <source>
        <strain evidence="2">PAl 5</strain>
    </source>
</reference>
<dbReference type="InterPro" id="IPR020845">
    <property type="entry name" value="AMP-binding_CS"/>
</dbReference>
<dbReference type="GO" id="GO:0043041">
    <property type="term" value="P:amino acid activation for nonribosomal peptide biosynthetic process"/>
    <property type="evidence" value="ECO:0007669"/>
    <property type="project" value="TreeGrafter"/>
</dbReference>
<accession>A9QA13</accession>
<dbReference type="InterPro" id="IPR020459">
    <property type="entry name" value="AMP-binding"/>
</dbReference>
<name>A9QA13_GLUDA</name>
<feature type="non-terminal residue" evidence="2">
    <location>
        <position position="95"/>
    </location>
</feature>
<evidence type="ECO:0000313" key="2">
    <source>
        <dbReference type="EMBL" id="ABV80334.1"/>
    </source>
</evidence>
<dbReference type="InterPro" id="IPR000873">
    <property type="entry name" value="AMP-dep_synth/lig_dom"/>
</dbReference>
<feature type="non-terminal residue" evidence="2">
    <location>
        <position position="1"/>
    </location>
</feature>
<dbReference type="Gene3D" id="3.40.50.12780">
    <property type="entry name" value="N-terminal domain of ligase-like"/>
    <property type="match status" value="1"/>
</dbReference>
<reference evidence="2" key="2">
    <citation type="journal article" date="2008" name="Arch. Microbiol.">
        <title>Validation of a Tn5 transposon mutagenesis system for Gluconacetobacter diazotrophicus through characterization of a flagellar mutant.</title>
        <authorList>
            <person name="Rouws L.F."/>
            <person name="Simoes-Araujo J.L."/>
            <person name="Hemerly A.S."/>
            <person name="Baldani J.I."/>
        </authorList>
    </citation>
    <scope>NUCLEOTIDE SEQUENCE</scope>
    <source>
        <strain evidence="2">PAl 5</strain>
    </source>
</reference>
<dbReference type="PANTHER" id="PTHR45527:SF1">
    <property type="entry name" value="FATTY ACID SYNTHASE"/>
    <property type="match status" value="1"/>
</dbReference>
<dbReference type="EMBL" id="EF999426">
    <property type="protein sequence ID" value="ABV80334.1"/>
    <property type="molecule type" value="Genomic_DNA"/>
</dbReference>
<sequence>EISPDNSSRIAELSVQNAAYIIYTSGSTGTPKGVVVTHRGLASHTACQRHRFNLGTDSRVLLFASINFDSSVGQICSALLTGGTLVVVDRRDLLD</sequence>
<dbReference type="PRINTS" id="PR00154">
    <property type="entry name" value="AMPBINDING"/>
</dbReference>
<feature type="domain" description="AMP-dependent synthetase/ligase" evidence="1">
    <location>
        <begin position="12"/>
        <end position="94"/>
    </location>
</feature>
<dbReference type="PROSITE" id="PS00455">
    <property type="entry name" value="AMP_BINDING"/>
    <property type="match status" value="1"/>
</dbReference>
<dbReference type="SUPFAM" id="SSF56801">
    <property type="entry name" value="Acetyl-CoA synthetase-like"/>
    <property type="match status" value="1"/>
</dbReference>
<dbReference type="GO" id="GO:0005829">
    <property type="term" value="C:cytosol"/>
    <property type="evidence" value="ECO:0007669"/>
    <property type="project" value="TreeGrafter"/>
</dbReference>